<protein>
    <submittedName>
        <fullName evidence="3">Si:dkeyp-86h10.3</fullName>
    </submittedName>
</protein>
<dbReference type="Pfam" id="PF15321">
    <property type="entry name" value="ATAD4"/>
    <property type="match status" value="1"/>
</dbReference>
<dbReference type="GeneTree" id="ENSGT00760000119737"/>
<evidence type="ECO:0000256" key="1">
    <source>
        <dbReference type="ARBA" id="ARBA00010096"/>
    </source>
</evidence>
<reference evidence="3" key="2">
    <citation type="submission" date="2025-09" db="UniProtKB">
        <authorList>
            <consortium name="Ensembl"/>
        </authorList>
    </citation>
    <scope>IDENTIFICATION</scope>
</reference>
<reference evidence="3" key="1">
    <citation type="submission" date="2025-08" db="UniProtKB">
        <authorList>
            <consortium name="Ensembl"/>
        </authorList>
    </citation>
    <scope>IDENTIFICATION</scope>
</reference>
<comment type="similarity">
    <text evidence="1">Belongs to the PRR15 family.</text>
</comment>
<accession>A0A3B3S7S3</accession>
<dbReference type="AlphaFoldDB" id="A0A3B3S7S3"/>
<dbReference type="PANTHER" id="PTHR14581">
    <property type="match status" value="1"/>
</dbReference>
<name>A0A3B3S7S3_9TELE</name>
<dbReference type="Ensembl" id="ENSPKIT00000007274.1">
    <property type="protein sequence ID" value="ENSPKIP00000026518.1"/>
    <property type="gene ID" value="ENSPKIG00000008975.1"/>
</dbReference>
<evidence type="ECO:0000313" key="4">
    <source>
        <dbReference type="Proteomes" id="UP000261540"/>
    </source>
</evidence>
<dbReference type="InterPro" id="IPR028237">
    <property type="entry name" value="PRR15"/>
</dbReference>
<organism evidence="3 4">
    <name type="scientific">Paramormyrops kingsleyae</name>
    <dbReference type="NCBI Taxonomy" id="1676925"/>
    <lineage>
        <taxon>Eukaryota</taxon>
        <taxon>Metazoa</taxon>
        <taxon>Chordata</taxon>
        <taxon>Craniata</taxon>
        <taxon>Vertebrata</taxon>
        <taxon>Euteleostomi</taxon>
        <taxon>Actinopterygii</taxon>
        <taxon>Neopterygii</taxon>
        <taxon>Teleostei</taxon>
        <taxon>Osteoglossocephala</taxon>
        <taxon>Osteoglossomorpha</taxon>
        <taxon>Osteoglossiformes</taxon>
        <taxon>Mormyridae</taxon>
        <taxon>Paramormyrops</taxon>
    </lineage>
</organism>
<proteinExistence type="inferred from homology"/>
<dbReference type="Proteomes" id="UP000261540">
    <property type="component" value="Unplaced"/>
</dbReference>
<evidence type="ECO:0000256" key="2">
    <source>
        <dbReference type="SAM" id="MobiDB-lite"/>
    </source>
</evidence>
<sequence>MAERSPWWKSFTVRKKVTSRDSEVAHKESGPETQAGPEKTPAGGSKPSAESKENKDSSLISNETYDDSQFEPMFNEKTCRRTWKVSRSGRFKEKRRIRATLPENNNFYEGNSA</sequence>
<evidence type="ECO:0000313" key="3">
    <source>
        <dbReference type="Ensembl" id="ENSPKIP00000026518.1"/>
    </source>
</evidence>
<feature type="region of interest" description="Disordered" evidence="2">
    <location>
        <begin position="15"/>
        <end position="73"/>
    </location>
</feature>
<keyword evidence="4" id="KW-1185">Reference proteome</keyword>
<feature type="compositionally biased region" description="Basic and acidic residues" evidence="2">
    <location>
        <begin position="18"/>
        <end position="30"/>
    </location>
</feature>
<dbReference type="PANTHER" id="PTHR14581:SF4">
    <property type="entry name" value="PROLINE-RICH PROTEIN 15"/>
    <property type="match status" value="1"/>
</dbReference>